<dbReference type="InterPro" id="IPR004551">
    <property type="entry name" value="Dphthn_synthase"/>
</dbReference>
<sequence length="282" mass="31473">MLYLIGLGLGDCRDISVRGLEVVRRSARVYLECYTSIMFVSKEELEKFYGRSLILADRELVEQGVGEVLELAMTQEVAFLVAGDPLAATTHSDLILRAQKKGVEYRVFHNASIISAVACSGLQLYRFGETVSIVMWTDDWQPDSFADKIENNLSRGLHTLCLLDIKVKEQTVENMMRGNKVFEPPRYQSVSEAAAILLSIVQRRQEQGCSYLLKNDSLSIALARVGSETQQIVSCTLSQLATADLGPPLHCLVIPAGMHHMEEDMVKCFALKQQPHPIKNIQ</sequence>
<feature type="binding site" evidence="9">
    <location>
        <position position="225"/>
    </location>
    <ligand>
        <name>S-adenosyl-L-methionine</name>
        <dbReference type="ChEBI" id="CHEBI:59789"/>
    </ligand>
</feature>
<evidence type="ECO:0000313" key="12">
    <source>
        <dbReference type="Proteomes" id="UP001165289"/>
    </source>
</evidence>
<evidence type="ECO:0000256" key="2">
    <source>
        <dbReference type="ARBA" id="ARBA00005156"/>
    </source>
</evidence>
<evidence type="ECO:0000313" key="11">
    <source>
        <dbReference type="EMBL" id="KAI6654617.1"/>
    </source>
</evidence>
<dbReference type="GO" id="GO:0141133">
    <property type="term" value="F:diphthine methyl ester synthase activity"/>
    <property type="evidence" value="ECO:0007669"/>
    <property type="project" value="UniProtKB-EC"/>
</dbReference>
<evidence type="ECO:0000256" key="4">
    <source>
        <dbReference type="ARBA" id="ARBA00011927"/>
    </source>
</evidence>
<feature type="domain" description="Tetrapyrrole methylase" evidence="10">
    <location>
        <begin position="1"/>
        <end position="240"/>
    </location>
</feature>
<keyword evidence="7 9" id="KW-0949">S-adenosyl-L-methionine</keyword>
<dbReference type="SUPFAM" id="SSF53790">
    <property type="entry name" value="Tetrapyrrole methylase"/>
    <property type="match status" value="1"/>
</dbReference>
<feature type="binding site" evidence="9">
    <location>
        <position position="9"/>
    </location>
    <ligand>
        <name>S-adenosyl-L-methionine</name>
        <dbReference type="ChEBI" id="CHEBI:59789"/>
    </ligand>
</feature>
<dbReference type="InterPro" id="IPR014777">
    <property type="entry name" value="4pyrrole_Mease_sub1"/>
</dbReference>
<dbReference type="Pfam" id="PF00590">
    <property type="entry name" value="TP_methylase"/>
    <property type="match status" value="1"/>
</dbReference>
<evidence type="ECO:0000256" key="1">
    <source>
        <dbReference type="ARBA" id="ARBA00004006"/>
    </source>
</evidence>
<dbReference type="PANTHER" id="PTHR10882">
    <property type="entry name" value="DIPHTHINE SYNTHASE"/>
    <property type="match status" value="1"/>
</dbReference>
<keyword evidence="6" id="KW-0808">Transferase</keyword>
<feature type="binding site" evidence="9">
    <location>
        <position position="84"/>
    </location>
    <ligand>
        <name>S-adenosyl-L-methionine</name>
        <dbReference type="ChEBI" id="CHEBI:59789"/>
    </ligand>
</feature>
<keyword evidence="5" id="KW-0489">Methyltransferase</keyword>
<keyword evidence="12" id="KW-1185">Reference proteome</keyword>
<dbReference type="GO" id="GO:0017183">
    <property type="term" value="P:protein histidyl modification to diphthamide"/>
    <property type="evidence" value="ECO:0007669"/>
    <property type="project" value="InterPro"/>
</dbReference>
<dbReference type="EC" id="2.1.1.314" evidence="4"/>
<dbReference type="FunFam" id="3.40.1010.10:FF:000004">
    <property type="entry name" value="Putative diphthine synthase"/>
    <property type="match status" value="1"/>
</dbReference>
<comment type="pathway">
    <text evidence="2">Protein modification; peptidyl-diphthamide biosynthesis.</text>
</comment>
<feature type="binding site" evidence="9">
    <location>
        <begin position="112"/>
        <end position="113"/>
    </location>
    <ligand>
        <name>S-adenosyl-L-methionine</name>
        <dbReference type="ChEBI" id="CHEBI:59789"/>
    </ligand>
</feature>
<evidence type="ECO:0000256" key="7">
    <source>
        <dbReference type="ARBA" id="ARBA00022691"/>
    </source>
</evidence>
<dbReference type="InterPro" id="IPR000878">
    <property type="entry name" value="4pyrrol_Mease"/>
</dbReference>
<organism evidence="11 12">
    <name type="scientific">Oopsacas minuta</name>
    <dbReference type="NCBI Taxonomy" id="111878"/>
    <lineage>
        <taxon>Eukaryota</taxon>
        <taxon>Metazoa</taxon>
        <taxon>Porifera</taxon>
        <taxon>Hexactinellida</taxon>
        <taxon>Hexasterophora</taxon>
        <taxon>Lyssacinosida</taxon>
        <taxon>Leucopsacidae</taxon>
        <taxon>Oopsacas</taxon>
    </lineage>
</organism>
<dbReference type="NCBIfam" id="TIGR00522">
    <property type="entry name" value="dph5"/>
    <property type="match status" value="1"/>
</dbReference>
<dbReference type="HAMAP" id="MF_01084">
    <property type="entry name" value="Diphthine_synth"/>
    <property type="match status" value="1"/>
</dbReference>
<name>A0AAV7K060_9METZ</name>
<accession>A0AAV7K060</accession>
<dbReference type="Gene3D" id="3.40.1010.10">
    <property type="entry name" value="Cobalt-precorrin-4 Transmethylase, Domain 1"/>
    <property type="match status" value="1"/>
</dbReference>
<dbReference type="CDD" id="cd11647">
    <property type="entry name" value="DHP5_DphB"/>
    <property type="match status" value="1"/>
</dbReference>
<evidence type="ECO:0000256" key="3">
    <source>
        <dbReference type="ARBA" id="ARBA00006729"/>
    </source>
</evidence>
<evidence type="ECO:0000256" key="6">
    <source>
        <dbReference type="ARBA" id="ARBA00022679"/>
    </source>
</evidence>
<evidence type="ECO:0000256" key="8">
    <source>
        <dbReference type="ARBA" id="ARBA00048752"/>
    </source>
</evidence>
<evidence type="ECO:0000256" key="9">
    <source>
        <dbReference type="PIRSR" id="PIRSR036432-1"/>
    </source>
</evidence>
<feature type="binding site" evidence="9">
    <location>
        <position position="163"/>
    </location>
    <ligand>
        <name>S-adenosyl-L-methionine</name>
        <dbReference type="ChEBI" id="CHEBI:59789"/>
    </ligand>
</feature>
<reference evidence="11 12" key="1">
    <citation type="journal article" date="2023" name="BMC Biol.">
        <title>The compact genome of the sponge Oopsacas minuta (Hexactinellida) is lacking key metazoan core genes.</title>
        <authorList>
            <person name="Santini S."/>
            <person name="Schenkelaars Q."/>
            <person name="Jourda C."/>
            <person name="Duchesne M."/>
            <person name="Belahbib H."/>
            <person name="Rocher C."/>
            <person name="Selva M."/>
            <person name="Riesgo A."/>
            <person name="Vervoort M."/>
            <person name="Leys S.P."/>
            <person name="Kodjabachian L."/>
            <person name="Le Bivic A."/>
            <person name="Borchiellini C."/>
            <person name="Claverie J.M."/>
            <person name="Renard E."/>
        </authorList>
    </citation>
    <scope>NUCLEOTIDE SEQUENCE [LARGE SCALE GENOMIC DNA]</scope>
    <source>
        <strain evidence="11">SPO-2</strain>
    </source>
</reference>
<dbReference type="Proteomes" id="UP001165289">
    <property type="component" value="Unassembled WGS sequence"/>
</dbReference>
<evidence type="ECO:0000259" key="10">
    <source>
        <dbReference type="Pfam" id="PF00590"/>
    </source>
</evidence>
<dbReference type="InterPro" id="IPR014776">
    <property type="entry name" value="4pyrrole_Mease_sub2"/>
</dbReference>
<dbReference type="AlphaFoldDB" id="A0AAV7K060"/>
<feature type="binding site" evidence="9">
    <location>
        <position position="87"/>
    </location>
    <ligand>
        <name>S-adenosyl-L-methionine</name>
        <dbReference type="ChEBI" id="CHEBI:59789"/>
    </ligand>
</feature>
<dbReference type="EMBL" id="JAKMXF010000222">
    <property type="protein sequence ID" value="KAI6654617.1"/>
    <property type="molecule type" value="Genomic_DNA"/>
</dbReference>
<dbReference type="PIRSF" id="PIRSF036432">
    <property type="entry name" value="Diphthine_synth"/>
    <property type="match status" value="1"/>
</dbReference>
<protein>
    <recommendedName>
        <fullName evidence="4">diphthine methyl ester synthase</fullName>
        <ecNumber evidence="4">2.1.1.314</ecNumber>
    </recommendedName>
</protein>
<dbReference type="GO" id="GO:0032259">
    <property type="term" value="P:methylation"/>
    <property type="evidence" value="ECO:0007669"/>
    <property type="project" value="UniProtKB-KW"/>
</dbReference>
<comment type="similarity">
    <text evidence="3">Belongs to the diphthine synthase family.</text>
</comment>
<dbReference type="Gene3D" id="3.30.950.10">
    <property type="entry name" value="Methyltransferase, Cobalt-precorrin-4 Transmethylase, Domain 2"/>
    <property type="match status" value="1"/>
</dbReference>
<comment type="function">
    <text evidence="1">S-adenosyl-L-methionine-dependent methyltransferase that catalyzes four methylations of the modified target histidine residue in translation elongation factor 2 (EF-2), to form an intermediate called diphthine methyl ester. The four successive methylation reactions represent the second step of diphthamide biosynthesis.</text>
</comment>
<dbReference type="FunFam" id="3.30.950.10:FF:000004">
    <property type="entry name" value="Diphthine synthase putative"/>
    <property type="match status" value="1"/>
</dbReference>
<dbReference type="PANTHER" id="PTHR10882:SF0">
    <property type="entry name" value="DIPHTHINE METHYL ESTER SYNTHASE"/>
    <property type="match status" value="1"/>
</dbReference>
<comment type="caution">
    <text evidence="11">The sequence shown here is derived from an EMBL/GenBank/DDBJ whole genome shotgun (WGS) entry which is preliminary data.</text>
</comment>
<dbReference type="InterPro" id="IPR035996">
    <property type="entry name" value="4pyrrol_Methylase_sf"/>
</dbReference>
<feature type="binding site" evidence="9">
    <location>
        <position position="250"/>
    </location>
    <ligand>
        <name>S-adenosyl-L-methionine</name>
        <dbReference type="ChEBI" id="CHEBI:59789"/>
    </ligand>
</feature>
<proteinExistence type="inferred from homology"/>
<comment type="catalytic activity">
    <reaction evidence="8">
        <text>2-[(3S)-amino-3-carboxypropyl]-L-histidyl-[translation elongation factor 2] + 4 S-adenosyl-L-methionine = diphthine methyl ester-[translation elongation factor 2] + 4 S-adenosyl-L-homocysteine + 3 H(+)</text>
        <dbReference type="Rhea" id="RHEA:42652"/>
        <dbReference type="Rhea" id="RHEA-COMP:9749"/>
        <dbReference type="Rhea" id="RHEA-COMP:10173"/>
        <dbReference type="ChEBI" id="CHEBI:15378"/>
        <dbReference type="ChEBI" id="CHEBI:57856"/>
        <dbReference type="ChEBI" id="CHEBI:59789"/>
        <dbReference type="ChEBI" id="CHEBI:73995"/>
        <dbReference type="ChEBI" id="CHEBI:79005"/>
        <dbReference type="EC" id="2.1.1.314"/>
    </reaction>
</comment>
<gene>
    <name evidence="11" type="ORF">LOD99_1013</name>
</gene>
<evidence type="ECO:0000256" key="5">
    <source>
        <dbReference type="ARBA" id="ARBA00022603"/>
    </source>
</evidence>